<dbReference type="OrthoDB" id="4468841at2"/>
<dbReference type="EMBL" id="PDJD01000001">
    <property type="protein sequence ID" value="PFG19676.1"/>
    <property type="molecule type" value="Genomic_DNA"/>
</dbReference>
<evidence type="ECO:0000313" key="2">
    <source>
        <dbReference type="EMBL" id="PFG19676.1"/>
    </source>
</evidence>
<dbReference type="Proteomes" id="UP000224915">
    <property type="component" value="Unassembled WGS sequence"/>
</dbReference>
<dbReference type="AlphaFoldDB" id="A0A2A9CZX2"/>
<evidence type="ECO:0000256" key="1">
    <source>
        <dbReference type="SAM" id="Phobius"/>
    </source>
</evidence>
<protein>
    <recommendedName>
        <fullName evidence="4">Phospholipase D-like protein</fullName>
    </recommendedName>
</protein>
<keyword evidence="3" id="KW-1185">Reference proteome</keyword>
<keyword evidence="1" id="KW-1133">Transmembrane helix</keyword>
<dbReference type="RefSeq" id="WP_098468760.1">
    <property type="nucleotide sequence ID" value="NZ_PDJD01000001.1"/>
</dbReference>
<feature type="transmembrane region" description="Helical" evidence="1">
    <location>
        <begin position="34"/>
        <end position="56"/>
    </location>
</feature>
<gene>
    <name evidence="2" type="ORF">ATL40_1244</name>
</gene>
<keyword evidence="1" id="KW-0472">Membrane</keyword>
<evidence type="ECO:0000313" key="3">
    <source>
        <dbReference type="Proteomes" id="UP000224915"/>
    </source>
</evidence>
<keyword evidence="1" id="KW-0812">Transmembrane</keyword>
<feature type="transmembrane region" description="Helical" evidence="1">
    <location>
        <begin position="6"/>
        <end position="27"/>
    </location>
</feature>
<reference evidence="2 3" key="1">
    <citation type="submission" date="2017-10" db="EMBL/GenBank/DDBJ databases">
        <title>Sequencing the genomes of 1000 actinobacteria strains.</title>
        <authorList>
            <person name="Klenk H.-P."/>
        </authorList>
    </citation>
    <scope>NUCLEOTIDE SEQUENCE [LARGE SCALE GENOMIC DNA]</scope>
    <source>
        <strain evidence="2 3">DSM 21801</strain>
    </source>
</reference>
<sequence length="67" mass="7430">MSAYDLAWTVFLVLAIGTLCTALAVWLRSTDRSIVGLAWFFGIFALPIAGPVAYVLGEQRRRRLEDA</sequence>
<accession>A0A2A9CZX2</accession>
<proteinExistence type="predicted"/>
<comment type="caution">
    <text evidence="2">The sequence shown here is derived from an EMBL/GenBank/DDBJ whole genome shotgun (WGS) entry which is preliminary data.</text>
</comment>
<evidence type="ECO:0008006" key="4">
    <source>
        <dbReference type="Google" id="ProtNLM"/>
    </source>
</evidence>
<name>A0A2A9CZX2_9MICO</name>
<organism evidence="2 3">
    <name type="scientific">Serinibacter salmoneus</name>
    <dbReference type="NCBI Taxonomy" id="556530"/>
    <lineage>
        <taxon>Bacteria</taxon>
        <taxon>Bacillati</taxon>
        <taxon>Actinomycetota</taxon>
        <taxon>Actinomycetes</taxon>
        <taxon>Micrococcales</taxon>
        <taxon>Beutenbergiaceae</taxon>
        <taxon>Serinibacter</taxon>
    </lineage>
</organism>